<dbReference type="Proteomes" id="UP000242869">
    <property type="component" value="Unassembled WGS sequence"/>
</dbReference>
<dbReference type="GO" id="GO:0032259">
    <property type="term" value="P:methylation"/>
    <property type="evidence" value="ECO:0007669"/>
    <property type="project" value="UniProtKB-KW"/>
</dbReference>
<protein>
    <submittedName>
        <fullName evidence="2">Pseudaminic acid biosynthesis-associated methylase</fullName>
    </submittedName>
</protein>
<evidence type="ECO:0000313" key="2">
    <source>
        <dbReference type="EMBL" id="SFN29875.1"/>
    </source>
</evidence>
<dbReference type="InterPro" id="IPR029063">
    <property type="entry name" value="SAM-dependent_MTases_sf"/>
</dbReference>
<keyword evidence="3" id="KW-1185">Reference proteome</keyword>
<keyword evidence="2" id="KW-0489">Methyltransferase</keyword>
<dbReference type="SUPFAM" id="SSF53335">
    <property type="entry name" value="S-adenosyl-L-methionine-dependent methyltransferases"/>
    <property type="match status" value="1"/>
</dbReference>
<dbReference type="InterPro" id="IPR020027">
    <property type="entry name" value="Pseudamin_synth-assoc_MeTrfase"/>
</dbReference>
<dbReference type="RefSeq" id="WP_218142638.1">
    <property type="nucleotide sequence ID" value="NZ_FOVE01000006.1"/>
</dbReference>
<dbReference type="GO" id="GO:0008757">
    <property type="term" value="F:S-adenosylmethionine-dependent methyltransferase activity"/>
    <property type="evidence" value="ECO:0007669"/>
    <property type="project" value="InterPro"/>
</dbReference>
<dbReference type="Gene3D" id="3.40.50.150">
    <property type="entry name" value="Vaccinia Virus protein VP39"/>
    <property type="match status" value="1"/>
</dbReference>
<organism evidence="2 3">
    <name type="scientific">Formivibrio citricus</name>
    <dbReference type="NCBI Taxonomy" id="83765"/>
    <lineage>
        <taxon>Bacteria</taxon>
        <taxon>Pseudomonadati</taxon>
        <taxon>Pseudomonadota</taxon>
        <taxon>Betaproteobacteria</taxon>
        <taxon>Neisseriales</taxon>
        <taxon>Chitinibacteraceae</taxon>
        <taxon>Formivibrio</taxon>
    </lineage>
</organism>
<accession>A0A1I4XVK9</accession>
<reference evidence="3" key="1">
    <citation type="submission" date="2016-10" db="EMBL/GenBank/DDBJ databases">
        <authorList>
            <person name="Varghese N."/>
            <person name="Submissions S."/>
        </authorList>
    </citation>
    <scope>NUCLEOTIDE SEQUENCE [LARGE SCALE GENOMIC DNA]</scope>
    <source>
        <strain evidence="3">DSM 6150</strain>
    </source>
</reference>
<proteinExistence type="predicted"/>
<name>A0A1I4XVK9_9NEIS</name>
<gene>
    <name evidence="2" type="ORF">SAMN05660284_01139</name>
</gene>
<dbReference type="CDD" id="cd02440">
    <property type="entry name" value="AdoMet_MTases"/>
    <property type="match status" value="1"/>
</dbReference>
<keyword evidence="2" id="KW-0808">Transferase</keyword>
<dbReference type="EMBL" id="FOVE01000006">
    <property type="protein sequence ID" value="SFN29875.1"/>
    <property type="molecule type" value="Genomic_DNA"/>
</dbReference>
<dbReference type="InterPro" id="IPR013216">
    <property type="entry name" value="Methyltransf_11"/>
</dbReference>
<evidence type="ECO:0000313" key="3">
    <source>
        <dbReference type="Proteomes" id="UP000242869"/>
    </source>
</evidence>
<dbReference type="Pfam" id="PF08241">
    <property type="entry name" value="Methyltransf_11"/>
    <property type="match status" value="1"/>
</dbReference>
<dbReference type="NCBIfam" id="TIGR03587">
    <property type="entry name" value="Pse_Me-ase"/>
    <property type="match status" value="1"/>
</dbReference>
<dbReference type="STRING" id="83765.SAMN05660284_01139"/>
<evidence type="ECO:0000259" key="1">
    <source>
        <dbReference type="Pfam" id="PF08241"/>
    </source>
</evidence>
<feature type="domain" description="Methyltransferase type 11" evidence="1">
    <location>
        <begin position="50"/>
        <end position="122"/>
    </location>
</feature>
<sequence length="204" mass="22984">MHKTEQEVFWAGEFGNDYISRNEGCEIVAGNLALFSKVLERTGGVGSVIEFGANIGLNLRALKTLLPGAEFAGIEINAKAAEKLGELGFVDVHHGSILEFFPKKQFDFVFSKGVLIHIAPESLPDVYDKLYETSARYICLAEYYNQDPVEIPYRGHAGKMFKRDFAGEMLKRYSDISLVGYGFVYQHDPVFPLDDITWFLLEKK</sequence>
<dbReference type="AlphaFoldDB" id="A0A1I4XVK9"/>